<dbReference type="GO" id="GO:0005829">
    <property type="term" value="C:cytosol"/>
    <property type="evidence" value="ECO:0007669"/>
    <property type="project" value="TreeGrafter"/>
</dbReference>
<evidence type="ECO:0000256" key="6">
    <source>
        <dbReference type="ARBA" id="ARBA00022884"/>
    </source>
</evidence>
<dbReference type="SMART" id="SM00650">
    <property type="entry name" value="rADc"/>
    <property type="match status" value="1"/>
</dbReference>
<dbReference type="PANTHER" id="PTHR11727:SF7">
    <property type="entry name" value="DIMETHYLADENOSINE TRANSFERASE-RELATED"/>
    <property type="match status" value="1"/>
</dbReference>
<dbReference type="InterPro" id="IPR020596">
    <property type="entry name" value="rRNA_Ade_Mease_Trfase_CS"/>
</dbReference>
<dbReference type="PROSITE" id="PS01131">
    <property type="entry name" value="RRNA_A_DIMETH"/>
    <property type="match status" value="1"/>
</dbReference>
<dbReference type="NCBIfam" id="TIGR00755">
    <property type="entry name" value="ksgA"/>
    <property type="match status" value="1"/>
</dbReference>
<keyword evidence="5 7" id="KW-0949">S-adenosyl-L-methionine</keyword>
<dbReference type="InterPro" id="IPR020598">
    <property type="entry name" value="rRNA_Ade_methylase_Trfase_N"/>
</dbReference>
<evidence type="ECO:0000313" key="11">
    <source>
        <dbReference type="Proteomes" id="UP000754750"/>
    </source>
</evidence>
<evidence type="ECO:0000259" key="9">
    <source>
        <dbReference type="SMART" id="SM00650"/>
    </source>
</evidence>
<feature type="binding site" evidence="7 8">
    <location>
        <position position="125"/>
    </location>
    <ligand>
        <name>S-adenosyl-L-methionine</name>
        <dbReference type="ChEBI" id="CHEBI:59789"/>
    </ligand>
</feature>
<feature type="binding site" evidence="7 8">
    <location>
        <position position="30"/>
    </location>
    <ligand>
        <name>S-adenosyl-L-methionine</name>
        <dbReference type="ChEBI" id="CHEBI:59789"/>
    </ligand>
</feature>
<comment type="caution">
    <text evidence="10">The sequence shown here is derived from an EMBL/GenBank/DDBJ whole genome shotgun (WGS) entry which is preliminary data.</text>
</comment>
<dbReference type="EC" id="2.1.1.182" evidence="7"/>
<dbReference type="InterPro" id="IPR029063">
    <property type="entry name" value="SAM-dependent_MTases_sf"/>
</dbReference>
<evidence type="ECO:0000256" key="4">
    <source>
        <dbReference type="ARBA" id="ARBA00022679"/>
    </source>
</evidence>
<feature type="binding site" evidence="7 8">
    <location>
        <position position="28"/>
    </location>
    <ligand>
        <name>S-adenosyl-L-methionine</name>
        <dbReference type="ChEBI" id="CHEBI:59789"/>
    </ligand>
</feature>
<dbReference type="FunFam" id="3.40.50.150:FF:000023">
    <property type="entry name" value="Ribosomal RNA small subunit methyltransferase A"/>
    <property type="match status" value="1"/>
</dbReference>
<dbReference type="Pfam" id="PF00398">
    <property type="entry name" value="RrnaAD"/>
    <property type="match status" value="1"/>
</dbReference>
<comment type="function">
    <text evidence="7">Specifically dimethylates two adjacent adenosines (A1518 and A1519) in the loop of a conserved hairpin near the 3'-end of 16S rRNA in the 30S particle. May play a critical role in biogenesis of 30S subunits.</text>
</comment>
<dbReference type="Proteomes" id="UP000754750">
    <property type="component" value="Unassembled WGS sequence"/>
</dbReference>
<dbReference type="Gene3D" id="3.40.50.150">
    <property type="entry name" value="Vaccinia Virus protein VP39"/>
    <property type="match status" value="1"/>
</dbReference>
<gene>
    <name evidence="7 10" type="primary">rsmA</name>
    <name evidence="7" type="synonym">ksgA</name>
    <name evidence="10" type="ORF">E7512_02070</name>
</gene>
<comment type="subcellular location">
    <subcellularLocation>
        <location evidence="7">Cytoplasm</location>
    </subcellularLocation>
</comment>
<reference evidence="10" key="1">
    <citation type="submission" date="2019-04" db="EMBL/GenBank/DDBJ databases">
        <title>Evolution of Biomass-Degrading Anaerobic Consortia Revealed by Metagenomics.</title>
        <authorList>
            <person name="Peng X."/>
        </authorList>
    </citation>
    <scope>NUCLEOTIDE SEQUENCE</scope>
    <source>
        <strain evidence="10">SIG551</strain>
    </source>
</reference>
<dbReference type="AlphaFoldDB" id="A0A928Q2Z7"/>
<keyword evidence="3 7" id="KW-0489">Methyltransferase</keyword>
<dbReference type="InterPro" id="IPR011530">
    <property type="entry name" value="rRNA_adenine_dimethylase"/>
</dbReference>
<evidence type="ECO:0000256" key="5">
    <source>
        <dbReference type="ARBA" id="ARBA00022691"/>
    </source>
</evidence>
<dbReference type="CDD" id="cd02440">
    <property type="entry name" value="AdoMet_MTases"/>
    <property type="match status" value="1"/>
</dbReference>
<dbReference type="HAMAP" id="MF_00607">
    <property type="entry name" value="16SrRNA_methyltr_A"/>
    <property type="match status" value="1"/>
</dbReference>
<dbReference type="EMBL" id="SVNY01000001">
    <property type="protein sequence ID" value="MBE6832366.1"/>
    <property type="molecule type" value="Genomic_DNA"/>
</dbReference>
<dbReference type="PANTHER" id="PTHR11727">
    <property type="entry name" value="DIMETHYLADENOSINE TRANSFERASE"/>
    <property type="match status" value="1"/>
</dbReference>
<dbReference type="Gene3D" id="1.10.8.100">
    <property type="entry name" value="Ribosomal RNA adenine dimethylase-like, domain 2"/>
    <property type="match status" value="1"/>
</dbReference>
<dbReference type="PROSITE" id="PS51689">
    <property type="entry name" value="SAM_RNA_A_N6_MT"/>
    <property type="match status" value="1"/>
</dbReference>
<feature type="domain" description="Ribosomal RNA adenine methylase transferase N-terminal" evidence="9">
    <location>
        <begin position="35"/>
        <end position="210"/>
    </location>
</feature>
<organism evidence="10 11">
    <name type="scientific">Faecalispora sporosphaeroides</name>
    <dbReference type="NCBI Taxonomy" id="1549"/>
    <lineage>
        <taxon>Bacteria</taxon>
        <taxon>Bacillati</taxon>
        <taxon>Bacillota</taxon>
        <taxon>Clostridia</taxon>
        <taxon>Eubacteriales</taxon>
        <taxon>Oscillospiraceae</taxon>
        <taxon>Faecalispora</taxon>
    </lineage>
</organism>
<proteinExistence type="inferred from homology"/>
<comment type="similarity">
    <text evidence="7">Belongs to the class I-like SAM-binding methyltransferase superfamily. rRNA adenine N(6)-methyltransferase family. RsmA subfamily.</text>
</comment>
<feature type="binding site" evidence="7 8">
    <location>
        <position position="55"/>
    </location>
    <ligand>
        <name>S-adenosyl-L-methionine</name>
        <dbReference type="ChEBI" id="CHEBI:59789"/>
    </ligand>
</feature>
<evidence type="ECO:0000256" key="7">
    <source>
        <dbReference type="HAMAP-Rule" id="MF_00607"/>
    </source>
</evidence>
<dbReference type="InterPro" id="IPR023165">
    <property type="entry name" value="rRNA_Ade_diMease-like_C"/>
</dbReference>
<evidence type="ECO:0000313" key="10">
    <source>
        <dbReference type="EMBL" id="MBE6832366.1"/>
    </source>
</evidence>
<keyword evidence="2 7" id="KW-0698">rRNA processing</keyword>
<evidence type="ECO:0000256" key="3">
    <source>
        <dbReference type="ARBA" id="ARBA00022603"/>
    </source>
</evidence>
<evidence type="ECO:0000256" key="8">
    <source>
        <dbReference type="PROSITE-ProRule" id="PRU01026"/>
    </source>
</evidence>
<comment type="catalytic activity">
    <reaction evidence="7">
        <text>adenosine(1518)/adenosine(1519) in 16S rRNA + 4 S-adenosyl-L-methionine = N(6)-dimethyladenosine(1518)/N(6)-dimethyladenosine(1519) in 16S rRNA + 4 S-adenosyl-L-homocysteine + 4 H(+)</text>
        <dbReference type="Rhea" id="RHEA:19609"/>
        <dbReference type="Rhea" id="RHEA-COMP:10232"/>
        <dbReference type="Rhea" id="RHEA-COMP:10233"/>
        <dbReference type="ChEBI" id="CHEBI:15378"/>
        <dbReference type="ChEBI" id="CHEBI:57856"/>
        <dbReference type="ChEBI" id="CHEBI:59789"/>
        <dbReference type="ChEBI" id="CHEBI:74411"/>
        <dbReference type="ChEBI" id="CHEBI:74493"/>
        <dbReference type="EC" id="2.1.1.182"/>
    </reaction>
</comment>
<dbReference type="GO" id="GO:0003723">
    <property type="term" value="F:RNA binding"/>
    <property type="evidence" value="ECO:0007669"/>
    <property type="project" value="UniProtKB-UniRule"/>
</dbReference>
<accession>A0A928Q2Z7</accession>
<dbReference type="InterPro" id="IPR001737">
    <property type="entry name" value="KsgA/Erm"/>
</dbReference>
<sequence length="287" mass="31527">MNNLSNITTIKEILSRHGFHFSKALGQNFLINPTVCPRMAEQSGAAPETGVLEVGPGIGVLTRELAERAQKVVSVELDRRLLPVLQETLADYDNVTVINGDILKLDLKVLLQREFAGMPVSVCANLPYYITSPVIMRLLEERLDITSLTVMVQKEAARRICAQPGTRECGAVTVAVHYYAEPEILFEVSRGSFLPAPNVDSSVIRLTLRKEPAVRVEDEAGFFSLVRAAFGQRRKTMLNSVSAGLSLPKEAVGKALDDAGLDRRVRAEQLTMQEFAGLYACLASQKE</sequence>
<keyword evidence="6 7" id="KW-0694">RNA-binding</keyword>
<keyword evidence="1 7" id="KW-0963">Cytoplasm</keyword>
<evidence type="ECO:0000256" key="2">
    <source>
        <dbReference type="ARBA" id="ARBA00022552"/>
    </source>
</evidence>
<feature type="binding site" evidence="7 8">
    <location>
        <position position="76"/>
    </location>
    <ligand>
        <name>S-adenosyl-L-methionine</name>
        <dbReference type="ChEBI" id="CHEBI:59789"/>
    </ligand>
</feature>
<dbReference type="SUPFAM" id="SSF53335">
    <property type="entry name" value="S-adenosyl-L-methionine-dependent methyltransferases"/>
    <property type="match status" value="1"/>
</dbReference>
<evidence type="ECO:0000256" key="1">
    <source>
        <dbReference type="ARBA" id="ARBA00022490"/>
    </source>
</evidence>
<feature type="binding site" evidence="7 8">
    <location>
        <position position="101"/>
    </location>
    <ligand>
        <name>S-adenosyl-L-methionine</name>
        <dbReference type="ChEBI" id="CHEBI:59789"/>
    </ligand>
</feature>
<protein>
    <recommendedName>
        <fullName evidence="7">Ribosomal RNA small subunit methyltransferase A</fullName>
        <ecNumber evidence="7">2.1.1.182</ecNumber>
    </recommendedName>
    <alternativeName>
        <fullName evidence="7">16S rRNA (adenine(1518)-N(6)/adenine(1519)-N(6))-dimethyltransferase</fullName>
    </alternativeName>
    <alternativeName>
        <fullName evidence="7">16S rRNA dimethyladenosine transferase</fullName>
    </alternativeName>
    <alternativeName>
        <fullName evidence="7">16S rRNA dimethylase</fullName>
    </alternativeName>
    <alternativeName>
        <fullName evidence="7">S-adenosylmethionine-6-N', N'-adenosyl(rRNA) dimethyltransferase</fullName>
    </alternativeName>
</protein>
<name>A0A928Q2Z7_9FIRM</name>
<keyword evidence="4 7" id="KW-0808">Transferase</keyword>
<dbReference type="RefSeq" id="WP_326839846.1">
    <property type="nucleotide sequence ID" value="NZ_SVNY01000001.1"/>
</dbReference>
<dbReference type="GO" id="GO:0052908">
    <property type="term" value="F:16S rRNA (adenine(1518)-N(6)/adenine(1519)-N(6))-dimethyltransferase activity"/>
    <property type="evidence" value="ECO:0007669"/>
    <property type="project" value="UniProtKB-EC"/>
</dbReference>